<dbReference type="GO" id="GO:0080008">
    <property type="term" value="C:Cul4-RING E3 ubiquitin ligase complex"/>
    <property type="evidence" value="ECO:0007669"/>
    <property type="project" value="TreeGrafter"/>
</dbReference>
<comment type="caution">
    <text evidence="3">The sequence shown here is derived from an EMBL/GenBank/DDBJ whole genome shotgun (WGS) entry which is preliminary data.</text>
</comment>
<dbReference type="Proteomes" id="UP000749559">
    <property type="component" value="Unassembled WGS sequence"/>
</dbReference>
<name>A0A8S4NSV4_OWEFU</name>
<keyword evidence="1" id="KW-0677">Repeat</keyword>
<dbReference type="EMBL" id="CAIIXF020000005">
    <property type="protein sequence ID" value="CAH1783141.1"/>
    <property type="molecule type" value="Genomic_DNA"/>
</dbReference>
<evidence type="ECO:0000259" key="2">
    <source>
        <dbReference type="Pfam" id="PF13271"/>
    </source>
</evidence>
<proteinExistence type="predicted"/>
<accession>A0A8S4NSV4</accession>
<dbReference type="PANTHER" id="PTHR19860:SF14">
    <property type="entry name" value="DUF4062 DOMAIN-CONTAINING PROTEIN"/>
    <property type="match status" value="1"/>
</dbReference>
<feature type="domain" description="DUF4062" evidence="2">
    <location>
        <begin position="56"/>
        <end position="167"/>
    </location>
</feature>
<evidence type="ECO:0000256" key="1">
    <source>
        <dbReference type="ARBA" id="ARBA00022737"/>
    </source>
</evidence>
<evidence type="ECO:0000313" key="3">
    <source>
        <dbReference type="EMBL" id="CAH1783141.1"/>
    </source>
</evidence>
<organism evidence="3 4">
    <name type="scientific">Owenia fusiformis</name>
    <name type="common">Polychaete worm</name>
    <dbReference type="NCBI Taxonomy" id="6347"/>
    <lineage>
        <taxon>Eukaryota</taxon>
        <taxon>Metazoa</taxon>
        <taxon>Spiralia</taxon>
        <taxon>Lophotrochozoa</taxon>
        <taxon>Annelida</taxon>
        <taxon>Polychaeta</taxon>
        <taxon>Sedentaria</taxon>
        <taxon>Canalipalpata</taxon>
        <taxon>Sabellida</taxon>
        <taxon>Oweniida</taxon>
        <taxon>Oweniidae</taxon>
        <taxon>Owenia</taxon>
    </lineage>
</organism>
<dbReference type="InterPro" id="IPR051191">
    <property type="entry name" value="DCAF12"/>
</dbReference>
<dbReference type="SUPFAM" id="SSF52540">
    <property type="entry name" value="P-loop containing nucleoside triphosphate hydrolases"/>
    <property type="match status" value="1"/>
</dbReference>
<protein>
    <recommendedName>
        <fullName evidence="2">DUF4062 domain-containing protein</fullName>
    </recommendedName>
</protein>
<dbReference type="Pfam" id="PF13271">
    <property type="entry name" value="DUF4062"/>
    <property type="match status" value="1"/>
</dbReference>
<dbReference type="AlphaFoldDB" id="A0A8S4NSV4"/>
<feature type="non-terminal residue" evidence="3">
    <location>
        <position position="1"/>
    </location>
</feature>
<reference evidence="3" key="1">
    <citation type="submission" date="2022-03" db="EMBL/GenBank/DDBJ databases">
        <authorList>
            <person name="Martin C."/>
        </authorList>
    </citation>
    <scope>NUCLEOTIDE SEQUENCE</scope>
</reference>
<gene>
    <name evidence="3" type="ORF">OFUS_LOCUS9508</name>
</gene>
<dbReference type="OrthoDB" id="2325716at2759"/>
<evidence type="ECO:0000313" key="4">
    <source>
        <dbReference type="Proteomes" id="UP000749559"/>
    </source>
</evidence>
<sequence>MGCGSSAVATGTTLTNSRGQIEQTWDAVFTTLEVKDKDTNPYKNLVVKRSGWKTIRIFVSSTFRDFHQEREVLVKKVFPDLRVWCQSRRLHLVECDLRWGVPKDSTTESTLRTCLGEIDRCYQDNIMPFFVNMTSERIGWIPRGPDIPEGLKAQYKWIDGLSVTEMEIMHAAYRKENPNSIFMLRDPSFLEGVPESHRTAFVDDQELAPEKLKMLKKMIFDRFTAERVKTYQVKYEGYDEEIKKVALSGLDGTFSQTVFEFFKRRIEQQYPLMDKESEDPFERIRQKHEAFMKSNAAVVIGRDDVLKKVDEHICGPGVDKPLLLIGGAGSGKSSVMSRLADVTSQKAASKQIPGGGDKGWHVFYHFVGAVPGSTELEKLLK</sequence>
<keyword evidence="4" id="KW-1185">Reference proteome</keyword>
<dbReference type="InterPro" id="IPR025139">
    <property type="entry name" value="DUF4062"/>
</dbReference>
<dbReference type="InterPro" id="IPR027417">
    <property type="entry name" value="P-loop_NTPase"/>
</dbReference>
<dbReference type="PANTHER" id="PTHR19860">
    <property type="entry name" value="DDB1- AND CUL4-ASSOCIATED FACTOR 12-RELATED"/>
    <property type="match status" value="1"/>
</dbReference>